<evidence type="ECO:0000256" key="3">
    <source>
        <dbReference type="ARBA" id="ARBA00022475"/>
    </source>
</evidence>
<dbReference type="EMBL" id="LBGZ01000029">
    <property type="protein sequence ID" value="PBJ39147.1"/>
    <property type="molecule type" value="Genomic_DNA"/>
</dbReference>
<dbReference type="AlphaFoldDB" id="A0A2A3LD45"/>
<evidence type="ECO:0000256" key="11">
    <source>
        <dbReference type="PROSITE-ProRule" id="PRU01240"/>
    </source>
</evidence>
<feature type="region of interest" description="Disordered" evidence="12">
    <location>
        <begin position="1"/>
        <end position="46"/>
    </location>
</feature>
<feature type="active site" description="Charge relay system" evidence="10 11">
    <location>
        <position position="112"/>
    </location>
</feature>
<dbReference type="InterPro" id="IPR015500">
    <property type="entry name" value="Peptidase_S8_subtilisin-rel"/>
</dbReference>
<dbReference type="InterPro" id="IPR050131">
    <property type="entry name" value="Peptidase_S8_subtilisin-like"/>
</dbReference>
<reference evidence="15 16" key="1">
    <citation type="journal article" date="2017" name="Genome Biol. Evol.">
        <title>Population Structure and Local Adaptation of MAC Lung Disease Agent Mycobacterium avium subsp. hominissuis.</title>
        <authorList>
            <person name="Yano H."/>
            <person name="Iwamoto T."/>
            <person name="Nishiuchi Y."/>
            <person name="Nakajima C."/>
            <person name="Starkova D.A."/>
            <person name="Mokrousov I."/>
            <person name="Narvskaya O."/>
            <person name="Yoshida S."/>
            <person name="Arikawa K."/>
            <person name="Nakanishi N."/>
            <person name="Osaki K."/>
            <person name="Nakagawa I."/>
            <person name="Ato M."/>
            <person name="Suzuki Y."/>
            <person name="Maruyama F."/>
        </authorList>
    </citation>
    <scope>NUCLEOTIDE SEQUENCE [LARGE SCALE GENOMIC DNA]</scope>
    <source>
        <strain evidence="15 16">OCU466</strain>
    </source>
</reference>
<gene>
    <name evidence="15" type="primary">mycP</name>
    <name evidence="15" type="ORF">XV03_04000</name>
</gene>
<dbReference type="PRINTS" id="PR00723">
    <property type="entry name" value="SUBTILISIN"/>
</dbReference>
<dbReference type="GO" id="GO:0005886">
    <property type="term" value="C:plasma membrane"/>
    <property type="evidence" value="ECO:0007669"/>
    <property type="project" value="UniProtKB-SubCell"/>
</dbReference>
<feature type="domain" description="Peptidase S8/S53" evidence="14">
    <location>
        <begin position="72"/>
        <end position="379"/>
    </location>
</feature>
<feature type="region of interest" description="Disordered" evidence="12">
    <location>
        <begin position="230"/>
        <end position="251"/>
    </location>
</feature>
<dbReference type="InterPro" id="IPR000209">
    <property type="entry name" value="Peptidase_S8/S53_dom"/>
</dbReference>
<protein>
    <submittedName>
        <fullName evidence="15">Type VII secretion-associated serine protease mycosin</fullName>
    </submittedName>
</protein>
<evidence type="ECO:0000256" key="1">
    <source>
        <dbReference type="ARBA" id="ARBA00004162"/>
    </source>
</evidence>
<dbReference type="Pfam" id="PF00082">
    <property type="entry name" value="Peptidase_S8"/>
    <property type="match status" value="1"/>
</dbReference>
<keyword evidence="9 13" id="KW-0472">Membrane</keyword>
<proteinExistence type="inferred from homology"/>
<keyword evidence="5 13" id="KW-0812">Transmembrane</keyword>
<keyword evidence="8 13" id="KW-1133">Transmembrane helix</keyword>
<dbReference type="Gene3D" id="3.40.50.200">
    <property type="entry name" value="Peptidase S8/S53 domain"/>
    <property type="match status" value="1"/>
</dbReference>
<dbReference type="Proteomes" id="UP000218842">
    <property type="component" value="Unassembled WGS sequence"/>
</dbReference>
<evidence type="ECO:0000256" key="8">
    <source>
        <dbReference type="ARBA" id="ARBA00022989"/>
    </source>
</evidence>
<dbReference type="PANTHER" id="PTHR43806:SF11">
    <property type="entry name" value="CEREVISIN-RELATED"/>
    <property type="match status" value="1"/>
</dbReference>
<organism evidence="15 16">
    <name type="scientific">Mycobacterium avium subsp. hominissuis</name>
    <dbReference type="NCBI Taxonomy" id="439334"/>
    <lineage>
        <taxon>Bacteria</taxon>
        <taxon>Bacillati</taxon>
        <taxon>Actinomycetota</taxon>
        <taxon>Actinomycetes</taxon>
        <taxon>Mycobacteriales</taxon>
        <taxon>Mycobacteriaceae</taxon>
        <taxon>Mycobacterium</taxon>
        <taxon>Mycobacterium avium complex (MAC)</taxon>
    </lineage>
</organism>
<evidence type="ECO:0000313" key="15">
    <source>
        <dbReference type="EMBL" id="PBJ39147.1"/>
    </source>
</evidence>
<dbReference type="PROSITE" id="PS51892">
    <property type="entry name" value="SUBTILASE"/>
    <property type="match status" value="1"/>
</dbReference>
<evidence type="ECO:0000256" key="13">
    <source>
        <dbReference type="SAM" id="Phobius"/>
    </source>
</evidence>
<accession>A0A2A3LD45</accession>
<feature type="compositionally biased region" description="Polar residues" evidence="12">
    <location>
        <begin position="233"/>
        <end position="244"/>
    </location>
</feature>
<keyword evidence="3" id="KW-1003">Cell membrane</keyword>
<name>A0A2A3LD45_MYCAV</name>
<feature type="active site" description="Charge relay system" evidence="10 11">
    <location>
        <position position="332"/>
    </location>
</feature>
<evidence type="ECO:0000256" key="4">
    <source>
        <dbReference type="ARBA" id="ARBA00022670"/>
    </source>
</evidence>
<dbReference type="PROSITE" id="PS00137">
    <property type="entry name" value="SUBTILASE_HIS"/>
    <property type="match status" value="1"/>
</dbReference>
<dbReference type="SUPFAM" id="SSF52743">
    <property type="entry name" value="Subtilisin-like"/>
    <property type="match status" value="1"/>
</dbReference>
<evidence type="ECO:0000313" key="16">
    <source>
        <dbReference type="Proteomes" id="UP000218842"/>
    </source>
</evidence>
<evidence type="ECO:0000259" key="14">
    <source>
        <dbReference type="Pfam" id="PF00082"/>
    </source>
</evidence>
<evidence type="ECO:0000256" key="2">
    <source>
        <dbReference type="ARBA" id="ARBA00011073"/>
    </source>
</evidence>
<comment type="similarity">
    <text evidence="2 11">Belongs to the peptidase S8 family.</text>
</comment>
<sequence length="450" mass="45770">MNSPVAAAIPPPTVPPNPPIPADPPAAADPPLKRDDNKPCNLPGVLPTPAVTDIPQASALLALDQAHKISTGAGTTVAVIDTGVAASARVPAEGLADYVDPAANGLQDCDMHGTLVAGLIGARPAPGDQFVGVAPDARLLSIRQTSEMWSVANPAGGNPQAEQKGGQINALAGAIVKAANAGARVINMSVLACVPAAHPIDQTALAIAVWYAAVVKDVVLVAAAGNVGGGSGTSDCQANPNTDPLTPGDPRNWEHVVSVSVPSWFSDYVLSVGAVAAQGASPDKSNPANFSMPGPWVSLAAPGVNIISTGPDGNPVNALPARDGLTNIYGTSFSAAYVSGTAALIRSKFPGLTAAEVRCRLIQTAHSGPRGVDNMIGYGLIDPVAALTYDLPASCPRVLAETHREKLIITPKPAPPDRRPHNWALAISAAVAAAILIPVGLLRRRGRRSQ</sequence>
<keyword evidence="6 11" id="KW-0378">Hydrolase</keyword>
<dbReference type="RefSeq" id="WP_071321568.1">
    <property type="nucleotide sequence ID" value="NZ_BDNC01000033.1"/>
</dbReference>
<evidence type="ECO:0000256" key="6">
    <source>
        <dbReference type="ARBA" id="ARBA00022801"/>
    </source>
</evidence>
<comment type="caution">
    <text evidence="15">The sequence shown here is derived from an EMBL/GenBank/DDBJ whole genome shotgun (WGS) entry which is preliminary data.</text>
</comment>
<feature type="compositionally biased region" description="Pro residues" evidence="12">
    <location>
        <begin position="9"/>
        <end position="28"/>
    </location>
</feature>
<keyword evidence="7 11" id="KW-0720">Serine protease</keyword>
<evidence type="ECO:0000256" key="9">
    <source>
        <dbReference type="ARBA" id="ARBA00023136"/>
    </source>
</evidence>
<dbReference type="InterPro" id="IPR036852">
    <property type="entry name" value="Peptidase_S8/S53_dom_sf"/>
</dbReference>
<feature type="active site" description="Charge relay system" evidence="10 11">
    <location>
        <position position="81"/>
    </location>
</feature>
<dbReference type="GO" id="GO:0004252">
    <property type="term" value="F:serine-type endopeptidase activity"/>
    <property type="evidence" value="ECO:0007669"/>
    <property type="project" value="UniProtKB-UniRule"/>
</dbReference>
<evidence type="ECO:0000256" key="10">
    <source>
        <dbReference type="PIRSR" id="PIRSR615500-1"/>
    </source>
</evidence>
<dbReference type="InterPro" id="IPR022398">
    <property type="entry name" value="Peptidase_S8_His-AS"/>
</dbReference>
<feature type="transmembrane region" description="Helical" evidence="13">
    <location>
        <begin position="423"/>
        <end position="442"/>
    </location>
</feature>
<dbReference type="GO" id="GO:0006508">
    <property type="term" value="P:proteolysis"/>
    <property type="evidence" value="ECO:0007669"/>
    <property type="project" value="UniProtKB-KW"/>
</dbReference>
<keyword evidence="4 11" id="KW-0645">Protease</keyword>
<comment type="subcellular location">
    <subcellularLocation>
        <location evidence="1">Cell membrane</location>
        <topology evidence="1">Single-pass membrane protein</topology>
    </subcellularLocation>
</comment>
<evidence type="ECO:0000256" key="12">
    <source>
        <dbReference type="SAM" id="MobiDB-lite"/>
    </source>
</evidence>
<dbReference type="PANTHER" id="PTHR43806">
    <property type="entry name" value="PEPTIDASE S8"/>
    <property type="match status" value="1"/>
</dbReference>
<evidence type="ECO:0000256" key="5">
    <source>
        <dbReference type="ARBA" id="ARBA00022692"/>
    </source>
</evidence>
<evidence type="ECO:0000256" key="7">
    <source>
        <dbReference type="ARBA" id="ARBA00022825"/>
    </source>
</evidence>
<dbReference type="InterPro" id="IPR023834">
    <property type="entry name" value="T7SS_pept_S8A_mycosin"/>
</dbReference>
<dbReference type="NCBIfam" id="TIGR03921">
    <property type="entry name" value="T7SS_mycosin"/>
    <property type="match status" value="1"/>
</dbReference>